<keyword evidence="7" id="KW-1185">Reference proteome</keyword>
<evidence type="ECO:0000259" key="5">
    <source>
        <dbReference type="PROSITE" id="PS50048"/>
    </source>
</evidence>
<feature type="compositionally biased region" description="Basic and acidic residues" evidence="4">
    <location>
        <begin position="119"/>
        <end position="128"/>
    </location>
</feature>
<dbReference type="GO" id="GO:0008270">
    <property type="term" value="F:zinc ion binding"/>
    <property type="evidence" value="ECO:0007669"/>
    <property type="project" value="InterPro"/>
</dbReference>
<dbReference type="Proteomes" id="UP000664521">
    <property type="component" value="Unassembled WGS sequence"/>
</dbReference>
<evidence type="ECO:0000256" key="4">
    <source>
        <dbReference type="SAM" id="MobiDB-lite"/>
    </source>
</evidence>
<organism evidence="6 7">
    <name type="scientific">Heterodermia speciosa</name>
    <dbReference type="NCBI Taxonomy" id="116794"/>
    <lineage>
        <taxon>Eukaryota</taxon>
        <taxon>Fungi</taxon>
        <taxon>Dikarya</taxon>
        <taxon>Ascomycota</taxon>
        <taxon>Pezizomycotina</taxon>
        <taxon>Lecanoromycetes</taxon>
        <taxon>OSLEUM clade</taxon>
        <taxon>Lecanoromycetidae</taxon>
        <taxon>Caliciales</taxon>
        <taxon>Physciaceae</taxon>
        <taxon>Heterodermia</taxon>
    </lineage>
</organism>
<feature type="region of interest" description="Disordered" evidence="4">
    <location>
        <begin position="98"/>
        <end position="128"/>
    </location>
</feature>
<gene>
    <name evidence="6" type="ORF">HETSPECPRED_002959</name>
</gene>
<evidence type="ECO:0000256" key="3">
    <source>
        <dbReference type="ARBA" id="ARBA00023242"/>
    </source>
</evidence>
<reference evidence="6" key="1">
    <citation type="submission" date="2021-03" db="EMBL/GenBank/DDBJ databases">
        <authorList>
            <person name="Tagirdzhanova G."/>
        </authorList>
    </citation>
    <scope>NUCLEOTIDE SEQUENCE</scope>
</reference>
<sequence>MPSDPSKPSQLSCTSCRHRKVKCDKAKPCSACRRSNVECIFPNRPFKPRGRQGGSKARNAEIAQRLQRLEGLVGKLGGENAAGALLNTGSIIPSIESASHRQESLKERQGSSSQSPRSQDIEPISKADGSRYLGNDFWSSLSGEVGGLKQLLDAPSSDDEEEEWDHLSSQSPSSTPFPDTLFIFGGRTPATNLRSLHPIASGIALLCTIYFQNVDPVFKVLHRPTVQVSISAAADNLDAGPLDAAQEALMFSMYFAATTSMTQEQCQNHLGQDREKLLAQFKYGAEMALANAHFLSSTELKSLVAFVIYVSILRSHNENRTAWTLVGLAIRIAYSLDLNSEAAVSAFTPFEAEMRRRLWFALCVIDVRSAEDRGVAPMIFQGTYDTKMACNINDADLDPLSFSEVTERLGCTEMTFCLVTHEASNFARVQAFPKLNQMGLEAKDDAIEERARTRQFRQHVESKYLVYCDETVPIFWVAKRVAMLIGLKMELLLQYPLQPNASTLGVERDRDGSLERATTILEISNEGESSDVPANFRWFIKTYPQWHPLAVALAELCSQVEGALVEKAWAIVDIVFDKLGSRIADTKRGSLWRPIKKLHARAQWTRSQHLSKLQQQNPPTAPVSFGDIAFLNLTDPLDMPKAPIFKQEDLGLDWSAPPSELPSMGFDPGMDPMNWHGWEEFLQNAQSWDSPNSLENNGGLPWSNELGL</sequence>
<dbReference type="SUPFAM" id="SSF57701">
    <property type="entry name" value="Zn2/Cys6 DNA-binding domain"/>
    <property type="match status" value="1"/>
</dbReference>
<evidence type="ECO:0000256" key="1">
    <source>
        <dbReference type="ARBA" id="ARBA00004123"/>
    </source>
</evidence>
<dbReference type="GO" id="GO:0003677">
    <property type="term" value="F:DNA binding"/>
    <property type="evidence" value="ECO:0007669"/>
    <property type="project" value="InterPro"/>
</dbReference>
<evidence type="ECO:0000256" key="2">
    <source>
        <dbReference type="ARBA" id="ARBA00022723"/>
    </source>
</evidence>
<dbReference type="AlphaFoldDB" id="A0A8H3IFG1"/>
<dbReference type="CDD" id="cd00067">
    <property type="entry name" value="GAL4"/>
    <property type="match status" value="1"/>
</dbReference>
<dbReference type="SMART" id="SM00906">
    <property type="entry name" value="Fungal_trans"/>
    <property type="match status" value="1"/>
</dbReference>
<feature type="compositionally biased region" description="Polar residues" evidence="4">
    <location>
        <begin position="167"/>
        <end position="177"/>
    </location>
</feature>
<dbReference type="InterPro" id="IPR007219">
    <property type="entry name" value="XnlR_reg_dom"/>
</dbReference>
<dbReference type="GO" id="GO:0006351">
    <property type="term" value="P:DNA-templated transcription"/>
    <property type="evidence" value="ECO:0007669"/>
    <property type="project" value="InterPro"/>
</dbReference>
<feature type="domain" description="Zn(2)-C6 fungal-type" evidence="5">
    <location>
        <begin position="12"/>
        <end position="41"/>
    </location>
</feature>
<dbReference type="PANTHER" id="PTHR31001">
    <property type="entry name" value="UNCHARACTERIZED TRANSCRIPTIONAL REGULATORY PROTEIN"/>
    <property type="match status" value="1"/>
</dbReference>
<dbReference type="Gene3D" id="4.10.240.10">
    <property type="entry name" value="Zn(2)-C6 fungal-type DNA-binding domain"/>
    <property type="match status" value="1"/>
</dbReference>
<feature type="region of interest" description="Disordered" evidence="4">
    <location>
        <begin position="150"/>
        <end position="180"/>
    </location>
</feature>
<dbReference type="Pfam" id="PF00172">
    <property type="entry name" value="Zn_clus"/>
    <property type="match status" value="1"/>
</dbReference>
<name>A0A8H3IFG1_9LECA</name>
<dbReference type="GO" id="GO:0005634">
    <property type="term" value="C:nucleus"/>
    <property type="evidence" value="ECO:0007669"/>
    <property type="project" value="UniProtKB-SubCell"/>
</dbReference>
<dbReference type="Pfam" id="PF04082">
    <property type="entry name" value="Fungal_trans"/>
    <property type="match status" value="1"/>
</dbReference>
<protein>
    <recommendedName>
        <fullName evidence="5">Zn(2)-C6 fungal-type domain-containing protein</fullName>
    </recommendedName>
</protein>
<dbReference type="SMART" id="SM00066">
    <property type="entry name" value="GAL4"/>
    <property type="match status" value="1"/>
</dbReference>
<dbReference type="OrthoDB" id="435881at2759"/>
<feature type="region of interest" description="Disordered" evidence="4">
    <location>
        <begin position="688"/>
        <end position="708"/>
    </location>
</feature>
<dbReference type="EMBL" id="CAJPDS010000018">
    <property type="protein sequence ID" value="CAF9916598.1"/>
    <property type="molecule type" value="Genomic_DNA"/>
</dbReference>
<dbReference type="GO" id="GO:0000981">
    <property type="term" value="F:DNA-binding transcription factor activity, RNA polymerase II-specific"/>
    <property type="evidence" value="ECO:0007669"/>
    <property type="project" value="InterPro"/>
</dbReference>
<comment type="caution">
    <text evidence="6">The sequence shown here is derived from an EMBL/GenBank/DDBJ whole genome shotgun (WGS) entry which is preliminary data.</text>
</comment>
<evidence type="ECO:0000313" key="6">
    <source>
        <dbReference type="EMBL" id="CAF9916598.1"/>
    </source>
</evidence>
<dbReference type="InterPro" id="IPR036864">
    <property type="entry name" value="Zn2-C6_fun-type_DNA-bd_sf"/>
</dbReference>
<accession>A0A8H3IFG1</accession>
<dbReference type="CDD" id="cd12148">
    <property type="entry name" value="fungal_TF_MHR"/>
    <property type="match status" value="1"/>
</dbReference>
<keyword evidence="3" id="KW-0539">Nucleus</keyword>
<evidence type="ECO:0000313" key="7">
    <source>
        <dbReference type="Proteomes" id="UP000664521"/>
    </source>
</evidence>
<dbReference type="PANTHER" id="PTHR31001:SF50">
    <property type="entry name" value="ZN(II)2CYS6 TRANSCRIPTION FACTOR (EUROFUNG)"/>
    <property type="match status" value="1"/>
</dbReference>
<keyword evidence="2" id="KW-0479">Metal-binding</keyword>
<comment type="subcellular location">
    <subcellularLocation>
        <location evidence="1">Nucleus</location>
    </subcellularLocation>
</comment>
<dbReference type="PROSITE" id="PS50048">
    <property type="entry name" value="ZN2_CY6_FUNGAL_2"/>
    <property type="match status" value="1"/>
</dbReference>
<dbReference type="InterPro" id="IPR001138">
    <property type="entry name" value="Zn2Cys6_DnaBD"/>
</dbReference>
<dbReference type="PROSITE" id="PS00463">
    <property type="entry name" value="ZN2_CY6_FUNGAL_1"/>
    <property type="match status" value="1"/>
</dbReference>
<dbReference type="InterPro" id="IPR050613">
    <property type="entry name" value="Sec_Metabolite_Reg"/>
</dbReference>
<feature type="compositionally biased region" description="Basic and acidic residues" evidence="4">
    <location>
        <begin position="98"/>
        <end position="109"/>
    </location>
</feature>
<proteinExistence type="predicted"/>